<accession>A0ABU8GTP4</accession>
<organism evidence="2 3">
    <name type="scientific">Streptomyces brasiliscabiei</name>
    <dbReference type="NCBI Taxonomy" id="2736302"/>
    <lineage>
        <taxon>Bacteria</taxon>
        <taxon>Bacillati</taxon>
        <taxon>Actinomycetota</taxon>
        <taxon>Actinomycetes</taxon>
        <taxon>Kitasatosporales</taxon>
        <taxon>Streptomycetaceae</taxon>
        <taxon>Streptomyces</taxon>
    </lineage>
</organism>
<keyword evidence="3" id="KW-1185">Reference proteome</keyword>
<reference evidence="2 3" key="1">
    <citation type="submission" date="2024-03" db="EMBL/GenBank/DDBJ databases">
        <title>First Report of Pectobacterium brasiliscabiei causing potato scab in china.</title>
        <authorList>
            <person name="Handique U."/>
        </authorList>
    </citation>
    <scope>NUCLEOTIDE SEQUENCE [LARGE SCALE GENOMIC DNA]</scope>
    <source>
        <strain evidence="2 3">ZRIMU1503</strain>
    </source>
</reference>
<dbReference type="RefSeq" id="WP_336542663.1">
    <property type="nucleotide sequence ID" value="NZ_JBBAYL010000030.1"/>
</dbReference>
<evidence type="ECO:0000313" key="3">
    <source>
        <dbReference type="Proteomes" id="UP001365781"/>
    </source>
</evidence>
<feature type="region of interest" description="Disordered" evidence="1">
    <location>
        <begin position="1"/>
        <end position="24"/>
    </location>
</feature>
<comment type="caution">
    <text evidence="2">The sequence shown here is derived from an EMBL/GenBank/DDBJ whole genome shotgun (WGS) entry which is preliminary data.</text>
</comment>
<dbReference type="EMBL" id="JBBAYM010000041">
    <property type="protein sequence ID" value="MEI5615759.1"/>
    <property type="molecule type" value="Genomic_DNA"/>
</dbReference>
<protein>
    <recommendedName>
        <fullName evidence="4">Secreted protein</fullName>
    </recommendedName>
</protein>
<sequence>MRPTPRPTAATASPRARATRTARHGTWPRALPLIIALLTLLTPVAHATTHTAPTPALQSALPGELPTTEYDPLETAPRPPARHTPRPTTPPRPASATSPHTPPAPPHRRHALPGAPRPAPPHTPYALHALRSVVLRC</sequence>
<dbReference type="Proteomes" id="UP001365781">
    <property type="component" value="Unassembled WGS sequence"/>
</dbReference>
<evidence type="ECO:0000313" key="2">
    <source>
        <dbReference type="EMBL" id="MEI5615759.1"/>
    </source>
</evidence>
<gene>
    <name evidence="2" type="ORF">WB403_42290</name>
</gene>
<feature type="compositionally biased region" description="Low complexity" evidence="1">
    <location>
        <begin position="7"/>
        <end position="16"/>
    </location>
</feature>
<evidence type="ECO:0008006" key="4">
    <source>
        <dbReference type="Google" id="ProtNLM"/>
    </source>
</evidence>
<name>A0ABU8GTP4_9ACTN</name>
<evidence type="ECO:0000256" key="1">
    <source>
        <dbReference type="SAM" id="MobiDB-lite"/>
    </source>
</evidence>
<proteinExistence type="predicted"/>
<feature type="region of interest" description="Disordered" evidence="1">
    <location>
        <begin position="52"/>
        <end position="124"/>
    </location>
</feature>